<comment type="similarity">
    <text evidence="1">Belongs to the sigma-70 factor family. ECF subfamily.</text>
</comment>
<evidence type="ECO:0000256" key="3">
    <source>
        <dbReference type="ARBA" id="ARBA00023082"/>
    </source>
</evidence>
<dbReference type="Pfam" id="PF04542">
    <property type="entry name" value="Sigma70_r2"/>
    <property type="match status" value="1"/>
</dbReference>
<evidence type="ECO:0000256" key="1">
    <source>
        <dbReference type="ARBA" id="ARBA00010641"/>
    </source>
</evidence>
<comment type="caution">
    <text evidence="7">The sequence shown here is derived from an EMBL/GenBank/DDBJ whole genome shotgun (WGS) entry which is preliminary data.</text>
</comment>
<keyword evidence="2" id="KW-0805">Transcription regulation</keyword>
<dbReference type="InterPro" id="IPR013325">
    <property type="entry name" value="RNA_pol_sigma_r2"/>
</dbReference>
<dbReference type="GO" id="GO:0006352">
    <property type="term" value="P:DNA-templated transcription initiation"/>
    <property type="evidence" value="ECO:0007669"/>
    <property type="project" value="InterPro"/>
</dbReference>
<dbReference type="SUPFAM" id="SSF88659">
    <property type="entry name" value="Sigma3 and sigma4 domains of RNA polymerase sigma factors"/>
    <property type="match status" value="1"/>
</dbReference>
<dbReference type="InterPro" id="IPR039425">
    <property type="entry name" value="RNA_pol_sigma-70-like"/>
</dbReference>
<accession>A0A6A7K6W5</accession>
<protein>
    <submittedName>
        <fullName evidence="7">Sigma-70 family RNA polymerase sigma factor</fullName>
    </submittedName>
</protein>
<dbReference type="AlphaFoldDB" id="A0A6A7K6W5"/>
<sequence length="184" mass="21714">MDDQILLTKIIKHNDKEAFEELYNLYGDYALRVATAVTGDSSKASDAVQETFIRIYFNIKNFKLDKPFKPWLYKILINECNRILRKGGKITYISDYIENNVELSEEDKHNFEEYEDLYVAIKNLDSINKTPIVLKYLGGFKEKEISQILNININTLKSRLLKGRQKLKKVLEKNDERRNTNERR</sequence>
<keyword evidence="3" id="KW-0731">Sigma factor</keyword>
<evidence type="ECO:0000259" key="5">
    <source>
        <dbReference type="Pfam" id="PF04542"/>
    </source>
</evidence>
<organism evidence="7 8">
    <name type="scientific">Alkalibaculum sporogenes</name>
    <dbReference type="NCBI Taxonomy" id="2655001"/>
    <lineage>
        <taxon>Bacteria</taxon>
        <taxon>Bacillati</taxon>
        <taxon>Bacillota</taxon>
        <taxon>Clostridia</taxon>
        <taxon>Eubacteriales</taxon>
        <taxon>Eubacteriaceae</taxon>
        <taxon>Alkalibaculum</taxon>
    </lineage>
</organism>
<dbReference type="RefSeq" id="WP_152802381.1">
    <property type="nucleotide sequence ID" value="NZ_WHNX01000006.1"/>
</dbReference>
<dbReference type="PANTHER" id="PTHR43133">
    <property type="entry name" value="RNA POLYMERASE ECF-TYPE SIGMA FACTO"/>
    <property type="match status" value="1"/>
</dbReference>
<dbReference type="SUPFAM" id="SSF88946">
    <property type="entry name" value="Sigma2 domain of RNA polymerase sigma factors"/>
    <property type="match status" value="1"/>
</dbReference>
<evidence type="ECO:0000256" key="4">
    <source>
        <dbReference type="ARBA" id="ARBA00023163"/>
    </source>
</evidence>
<dbReference type="Gene3D" id="1.10.10.10">
    <property type="entry name" value="Winged helix-like DNA-binding domain superfamily/Winged helix DNA-binding domain"/>
    <property type="match status" value="1"/>
</dbReference>
<evidence type="ECO:0000259" key="6">
    <source>
        <dbReference type="Pfam" id="PF08281"/>
    </source>
</evidence>
<dbReference type="Proteomes" id="UP000440004">
    <property type="component" value="Unassembled WGS sequence"/>
</dbReference>
<feature type="domain" description="RNA polymerase sigma factor 70 region 4 type 2" evidence="6">
    <location>
        <begin position="115"/>
        <end position="167"/>
    </location>
</feature>
<feature type="domain" description="RNA polymerase sigma-70 region 2" evidence="5">
    <location>
        <begin position="22"/>
        <end position="88"/>
    </location>
</feature>
<dbReference type="EMBL" id="WHNX01000006">
    <property type="protein sequence ID" value="MPW25154.1"/>
    <property type="molecule type" value="Genomic_DNA"/>
</dbReference>
<keyword evidence="4" id="KW-0804">Transcription</keyword>
<dbReference type="InterPro" id="IPR007627">
    <property type="entry name" value="RNA_pol_sigma70_r2"/>
</dbReference>
<evidence type="ECO:0000313" key="7">
    <source>
        <dbReference type="EMBL" id="MPW25154.1"/>
    </source>
</evidence>
<dbReference type="InterPro" id="IPR013324">
    <property type="entry name" value="RNA_pol_sigma_r3/r4-like"/>
</dbReference>
<dbReference type="Pfam" id="PF08281">
    <property type="entry name" value="Sigma70_r4_2"/>
    <property type="match status" value="1"/>
</dbReference>
<dbReference type="CDD" id="cd06171">
    <property type="entry name" value="Sigma70_r4"/>
    <property type="match status" value="1"/>
</dbReference>
<dbReference type="Gene3D" id="1.10.1740.10">
    <property type="match status" value="1"/>
</dbReference>
<evidence type="ECO:0000313" key="8">
    <source>
        <dbReference type="Proteomes" id="UP000440004"/>
    </source>
</evidence>
<dbReference type="PANTHER" id="PTHR43133:SF51">
    <property type="entry name" value="RNA POLYMERASE SIGMA FACTOR"/>
    <property type="match status" value="1"/>
</dbReference>
<name>A0A6A7K6W5_9FIRM</name>
<gene>
    <name evidence="7" type="ORF">GC105_05040</name>
</gene>
<evidence type="ECO:0000256" key="2">
    <source>
        <dbReference type="ARBA" id="ARBA00023015"/>
    </source>
</evidence>
<dbReference type="InterPro" id="IPR013249">
    <property type="entry name" value="RNA_pol_sigma70_r4_t2"/>
</dbReference>
<dbReference type="NCBIfam" id="TIGR02937">
    <property type="entry name" value="sigma70-ECF"/>
    <property type="match status" value="1"/>
</dbReference>
<dbReference type="InterPro" id="IPR036388">
    <property type="entry name" value="WH-like_DNA-bd_sf"/>
</dbReference>
<reference evidence="7 8" key="1">
    <citation type="submission" date="2019-10" db="EMBL/GenBank/DDBJ databases">
        <title>Alkalibaculum tamaniensis sp.nov., a new alkaliphilic acetogen, isolated on methoxylated aromatics from a mud volcano.</title>
        <authorList>
            <person name="Khomyakova M.A."/>
            <person name="Merkel A.Y."/>
            <person name="Bonch-Osmolovskaya E.A."/>
            <person name="Slobodkin A.I."/>
        </authorList>
    </citation>
    <scope>NUCLEOTIDE SEQUENCE [LARGE SCALE GENOMIC DNA]</scope>
    <source>
        <strain evidence="7 8">M08DMB</strain>
    </source>
</reference>
<proteinExistence type="inferred from homology"/>
<dbReference type="InterPro" id="IPR014284">
    <property type="entry name" value="RNA_pol_sigma-70_dom"/>
</dbReference>
<dbReference type="GO" id="GO:0003677">
    <property type="term" value="F:DNA binding"/>
    <property type="evidence" value="ECO:0007669"/>
    <property type="project" value="InterPro"/>
</dbReference>
<dbReference type="GO" id="GO:0016987">
    <property type="term" value="F:sigma factor activity"/>
    <property type="evidence" value="ECO:0007669"/>
    <property type="project" value="UniProtKB-KW"/>
</dbReference>
<keyword evidence="8" id="KW-1185">Reference proteome</keyword>